<dbReference type="Gene3D" id="3.30.70.360">
    <property type="match status" value="1"/>
</dbReference>
<evidence type="ECO:0000256" key="5">
    <source>
        <dbReference type="ARBA" id="ARBA00023285"/>
    </source>
</evidence>
<evidence type="ECO:0000256" key="4">
    <source>
        <dbReference type="ARBA" id="ARBA00022833"/>
    </source>
</evidence>
<dbReference type="SUPFAM" id="SSF55031">
    <property type="entry name" value="Bacterial exopeptidase dimerisation domain"/>
    <property type="match status" value="1"/>
</dbReference>
<dbReference type="CDD" id="cd03885">
    <property type="entry name" value="M20_CPDG2"/>
    <property type="match status" value="1"/>
</dbReference>
<comment type="caution">
    <text evidence="8">The sequence shown here is derived from an EMBL/GenBank/DDBJ whole genome shotgun (WGS) entry which is preliminary data.</text>
</comment>
<evidence type="ECO:0000256" key="3">
    <source>
        <dbReference type="ARBA" id="ARBA00022801"/>
    </source>
</evidence>
<evidence type="ECO:0000259" key="7">
    <source>
        <dbReference type="Pfam" id="PF07687"/>
    </source>
</evidence>
<evidence type="ECO:0000256" key="6">
    <source>
        <dbReference type="PIRSR" id="PIRSR037238-1"/>
    </source>
</evidence>
<dbReference type="GO" id="GO:0046872">
    <property type="term" value="F:metal ion binding"/>
    <property type="evidence" value="ECO:0007669"/>
    <property type="project" value="UniProtKB-KW"/>
</dbReference>
<keyword evidence="3" id="KW-0378">Hydrolase</keyword>
<dbReference type="InterPro" id="IPR017150">
    <property type="entry name" value="Pept_M20_glutamate_carboxypep"/>
</dbReference>
<feature type="active site" evidence="6">
    <location>
        <position position="83"/>
    </location>
</feature>
<dbReference type="InterPro" id="IPR036264">
    <property type="entry name" value="Bact_exopeptidase_dim_dom"/>
</dbReference>
<dbReference type="PIRSF" id="PIRSF037238">
    <property type="entry name" value="Carboxypeptidase_G2"/>
    <property type="match status" value="1"/>
</dbReference>
<dbReference type="SUPFAM" id="SSF53187">
    <property type="entry name" value="Zn-dependent exopeptidases"/>
    <property type="match status" value="1"/>
</dbReference>
<name>A0A3S3UNN1_9GAMM</name>
<dbReference type="AlphaFoldDB" id="A0A3S3UNN1"/>
<dbReference type="Pfam" id="PF07687">
    <property type="entry name" value="M20_dimer"/>
    <property type="match status" value="1"/>
</dbReference>
<comment type="cofactor">
    <cofactor evidence="1">
        <name>Zn(2+)</name>
        <dbReference type="ChEBI" id="CHEBI:29105"/>
    </cofactor>
</comment>
<feature type="active site" description="Proton acceptor" evidence="6">
    <location>
        <position position="143"/>
    </location>
</feature>
<reference evidence="8 9" key="1">
    <citation type="submission" date="2018-11" db="EMBL/GenBank/DDBJ databases">
        <title>Photobacterium sp. BEI247 sp. nov., a marine bacterium isolated from Yongle Blue Hole in the South China Sea.</title>
        <authorList>
            <person name="Wang X."/>
        </authorList>
    </citation>
    <scope>NUCLEOTIDE SEQUENCE [LARGE SCALE GENOMIC DNA]</scope>
    <source>
        <strain evidence="9">BEI247</strain>
    </source>
</reference>
<evidence type="ECO:0000256" key="1">
    <source>
        <dbReference type="ARBA" id="ARBA00001947"/>
    </source>
</evidence>
<keyword evidence="4" id="KW-0862">Zinc</keyword>
<dbReference type="Proteomes" id="UP000287563">
    <property type="component" value="Unassembled WGS sequence"/>
</dbReference>
<dbReference type="GO" id="GO:0016787">
    <property type="term" value="F:hydrolase activity"/>
    <property type="evidence" value="ECO:0007669"/>
    <property type="project" value="UniProtKB-KW"/>
</dbReference>
<dbReference type="InterPro" id="IPR050072">
    <property type="entry name" value="Peptidase_M20A"/>
</dbReference>
<dbReference type="RefSeq" id="WP_128782028.1">
    <property type="nucleotide sequence ID" value="NZ_JAKJSG010000015.1"/>
</dbReference>
<dbReference type="Pfam" id="PF01546">
    <property type="entry name" value="Peptidase_M20"/>
    <property type="match status" value="1"/>
</dbReference>
<sequence>MNTAPQNFSLQEYLEELRPLIDVDCGTLTIEGIEVIVQQMGKKYLDMGWYVKRVGCGIAGTGLEIRNKPDCKNIDVMLIGHMDTVFPVGTAAARPMTFDEKRAYGPGVSDMKSGLLNVVYALRSLDKNTLNKLSICICMNPDEEIGSPHSEEWLKSVAVNAKSVLVAEAAREDGSLIKARKGMARYQLTFSGKTVPADSELQNGRSAITEMANWILGINALTNLESGTTLNVGMIKGSAEANIVQDHAEAIVDVQFWDNDEYADTDAKIRAMAETPFINGVVVTVNRATHKPSMMPSEQTEALMALVEESGDELGINITWQAVGGGSDANLTAVLGIPTIDGLGPVGAGFHGIDEYLELKTIEPRIQLLKKVLTKLAG</sequence>
<keyword evidence="9" id="KW-1185">Reference proteome</keyword>
<proteinExistence type="predicted"/>
<keyword evidence="2" id="KW-0479">Metal-binding</keyword>
<accession>A0A3S3UNN1</accession>
<dbReference type="PROSITE" id="PS00758">
    <property type="entry name" value="ARGE_DAPE_CPG2_1"/>
    <property type="match status" value="1"/>
</dbReference>
<dbReference type="PANTHER" id="PTHR43808">
    <property type="entry name" value="ACETYLORNITHINE DEACETYLASE"/>
    <property type="match status" value="1"/>
</dbReference>
<evidence type="ECO:0000313" key="9">
    <source>
        <dbReference type="Proteomes" id="UP000287563"/>
    </source>
</evidence>
<dbReference type="OrthoDB" id="9776600at2"/>
<dbReference type="InterPro" id="IPR011650">
    <property type="entry name" value="Peptidase_M20_dimer"/>
</dbReference>
<evidence type="ECO:0000313" key="8">
    <source>
        <dbReference type="EMBL" id="RWX56708.1"/>
    </source>
</evidence>
<dbReference type="PANTHER" id="PTHR43808:SF9">
    <property type="entry name" value="BLL0789 PROTEIN"/>
    <property type="match status" value="1"/>
</dbReference>
<dbReference type="EMBL" id="RJLM01000001">
    <property type="protein sequence ID" value="RWX56708.1"/>
    <property type="molecule type" value="Genomic_DNA"/>
</dbReference>
<organism evidence="8 9">
    <name type="scientific">Photobacterium chitinilyticum</name>
    <dbReference type="NCBI Taxonomy" id="2485123"/>
    <lineage>
        <taxon>Bacteria</taxon>
        <taxon>Pseudomonadati</taxon>
        <taxon>Pseudomonadota</taxon>
        <taxon>Gammaproteobacteria</taxon>
        <taxon>Vibrionales</taxon>
        <taxon>Vibrionaceae</taxon>
        <taxon>Photobacterium</taxon>
    </lineage>
</organism>
<dbReference type="InterPro" id="IPR002933">
    <property type="entry name" value="Peptidase_M20"/>
</dbReference>
<protein>
    <submittedName>
        <fullName evidence="8">M20 family peptidase</fullName>
    </submittedName>
</protein>
<gene>
    <name evidence="8" type="ORF">EDI28_01275</name>
</gene>
<feature type="domain" description="Peptidase M20 dimerisation" evidence="7">
    <location>
        <begin position="179"/>
        <end position="277"/>
    </location>
</feature>
<evidence type="ECO:0000256" key="2">
    <source>
        <dbReference type="ARBA" id="ARBA00022723"/>
    </source>
</evidence>
<dbReference type="InterPro" id="IPR001261">
    <property type="entry name" value="ArgE/DapE_CS"/>
</dbReference>
<keyword evidence="5" id="KW-0170">Cobalt</keyword>
<dbReference type="Gene3D" id="3.40.630.10">
    <property type="entry name" value="Zn peptidases"/>
    <property type="match status" value="1"/>
</dbReference>